<feature type="region of interest" description="Disordered" evidence="1">
    <location>
        <begin position="584"/>
        <end position="683"/>
    </location>
</feature>
<feature type="compositionally biased region" description="Polar residues" evidence="1">
    <location>
        <begin position="584"/>
        <end position="597"/>
    </location>
</feature>
<feature type="compositionally biased region" description="Low complexity" evidence="1">
    <location>
        <begin position="344"/>
        <end position="354"/>
    </location>
</feature>
<accession>A0A9P6FHH1</accession>
<feature type="region of interest" description="Disordered" evidence="1">
    <location>
        <begin position="1"/>
        <end position="109"/>
    </location>
</feature>
<dbReference type="InterPro" id="IPR043198">
    <property type="entry name" value="Cyclin/Ssn8"/>
</dbReference>
<evidence type="ECO:0000313" key="2">
    <source>
        <dbReference type="EMBL" id="KAF9550278.1"/>
    </source>
</evidence>
<evidence type="ECO:0000313" key="3">
    <source>
        <dbReference type="Proteomes" id="UP000723463"/>
    </source>
</evidence>
<sequence>MTERAHEQFADATTTVTGATTEPTGPALFKNPESKKLPGSGPVSITMDVYHQLQQKRLLERQQQESLKQQQQQQQPQSQQPQAQDTANYFSQDGQSANPYEQQQGTQPSLETLEQIVSIVQATTPALPIVSTQTHLLPMPGPDLANIIFGTTPTAAIASVGTNAESDNSVGSAKVATSATSNGHSGTASNSHQHRKGAGGASGSQTQSQSQQPRTSSPPTPASGSSSGAQKTPAAKGPKAIHAIELIRIAGEILQFPPATIGTSLVYYHKYRAYLHQAYKRGERDNEAFRADEYLFATACLHLACKCTEVSRKVRDLVNVTYRVMNPGQPALSLSTKVNDNSGSSSSSQQPQQQNTHSTAPPPTAATYWHIRDSLLTTELMLLRILQFDLDVSLPFSDVLRIYKGMGMVFSPTDEEAANLYPHASNFDVFLPAAQNQQQQPSHPSSMSPSKHGTPALPSSSSIASAMSNPTPHTGIHPTLSALVQISTTFCIDALCNSNIALHSSSRALAMGSIYLAIRSAGLDLPLPFEEWCYAWGRPMIATGFGIQVAGTSGPGGVGMGNSGVGTGVSGVNGIMGLTSGTNNLFVSSPRPTSDSASYMEGLELSNSQPGPGNSNGSGGGAGGATVGAGGASGSNGNIGQDPVYSQTHSPLLNSNNNNAQPTSSPSVRASVDNLHGSQDSAIPQQPMTIVDEVRKVVHELGNFYTH</sequence>
<feature type="region of interest" description="Disordered" evidence="1">
    <location>
        <begin position="331"/>
        <end position="364"/>
    </location>
</feature>
<reference evidence="2" key="1">
    <citation type="journal article" date="2020" name="Fungal Divers.">
        <title>Resolving the Mortierellaceae phylogeny through synthesis of multi-gene phylogenetics and phylogenomics.</title>
        <authorList>
            <person name="Vandepol N."/>
            <person name="Liber J."/>
            <person name="Desiro A."/>
            <person name="Na H."/>
            <person name="Kennedy M."/>
            <person name="Barry K."/>
            <person name="Grigoriev I.V."/>
            <person name="Miller A.N."/>
            <person name="O'Donnell K."/>
            <person name="Stajich J.E."/>
            <person name="Bonito G."/>
        </authorList>
    </citation>
    <scope>NUCLEOTIDE SEQUENCE</scope>
    <source>
        <strain evidence="2">NRRL 2591</strain>
    </source>
</reference>
<feature type="compositionally biased region" description="Polar residues" evidence="1">
    <location>
        <begin position="332"/>
        <end position="343"/>
    </location>
</feature>
<feature type="compositionally biased region" description="Low complexity" evidence="1">
    <location>
        <begin position="203"/>
        <end position="215"/>
    </location>
</feature>
<feature type="compositionally biased region" description="Low complexity" evidence="1">
    <location>
        <begin position="10"/>
        <end position="27"/>
    </location>
</feature>
<dbReference type="Proteomes" id="UP000723463">
    <property type="component" value="Unassembled WGS sequence"/>
</dbReference>
<dbReference type="InterPro" id="IPR048055">
    <property type="entry name" value="Cyclin-Q_first_cyclin_box"/>
</dbReference>
<feature type="region of interest" description="Disordered" evidence="1">
    <location>
        <begin position="164"/>
        <end position="237"/>
    </location>
</feature>
<dbReference type="CDD" id="cd20534">
    <property type="entry name" value="CYCLIN_CCNM_CCNQ_rpt1"/>
    <property type="match status" value="1"/>
</dbReference>
<dbReference type="GO" id="GO:0016538">
    <property type="term" value="F:cyclin-dependent protein serine/threonine kinase regulator activity"/>
    <property type="evidence" value="ECO:0007669"/>
    <property type="project" value="InterPro"/>
</dbReference>
<dbReference type="PANTHER" id="PTHR10026">
    <property type="entry name" value="CYCLIN"/>
    <property type="match status" value="1"/>
</dbReference>
<organism evidence="2 3">
    <name type="scientific">Mortierella hygrophila</name>
    <dbReference type="NCBI Taxonomy" id="979708"/>
    <lineage>
        <taxon>Eukaryota</taxon>
        <taxon>Fungi</taxon>
        <taxon>Fungi incertae sedis</taxon>
        <taxon>Mucoromycota</taxon>
        <taxon>Mortierellomycotina</taxon>
        <taxon>Mortierellomycetes</taxon>
        <taxon>Mortierellales</taxon>
        <taxon>Mortierellaceae</taxon>
        <taxon>Mortierella</taxon>
    </lineage>
</organism>
<dbReference type="AlphaFoldDB" id="A0A9P6FHH1"/>
<proteinExistence type="predicted"/>
<gene>
    <name evidence="2" type="ORF">EC957_001185</name>
</gene>
<feature type="compositionally biased region" description="Gly residues" evidence="1">
    <location>
        <begin position="614"/>
        <end position="634"/>
    </location>
</feature>
<keyword evidence="3" id="KW-1185">Reference proteome</keyword>
<name>A0A9P6FHH1_9FUNG</name>
<protein>
    <submittedName>
        <fullName evidence="2">Uncharacterized protein</fullName>
    </submittedName>
</protein>
<dbReference type="GO" id="GO:0006357">
    <property type="term" value="P:regulation of transcription by RNA polymerase II"/>
    <property type="evidence" value="ECO:0007669"/>
    <property type="project" value="InterPro"/>
</dbReference>
<feature type="region of interest" description="Disordered" evidence="1">
    <location>
        <begin position="435"/>
        <end position="470"/>
    </location>
</feature>
<feature type="compositionally biased region" description="Polar residues" evidence="1">
    <location>
        <begin position="164"/>
        <end position="191"/>
    </location>
</feature>
<feature type="compositionally biased region" description="Polar residues" evidence="1">
    <location>
        <begin position="644"/>
        <end position="668"/>
    </location>
</feature>
<comment type="caution">
    <text evidence="2">The sequence shown here is derived from an EMBL/GenBank/DDBJ whole genome shotgun (WGS) entry which is preliminary data.</text>
</comment>
<feature type="compositionally biased region" description="Polar residues" evidence="1">
    <location>
        <begin position="83"/>
        <end position="109"/>
    </location>
</feature>
<dbReference type="Gene3D" id="1.10.472.10">
    <property type="entry name" value="Cyclin-like"/>
    <property type="match status" value="1"/>
</dbReference>
<dbReference type="SUPFAM" id="SSF47954">
    <property type="entry name" value="Cyclin-like"/>
    <property type="match status" value="1"/>
</dbReference>
<feature type="compositionally biased region" description="Low complexity" evidence="1">
    <location>
        <begin position="64"/>
        <end position="82"/>
    </location>
</feature>
<evidence type="ECO:0000256" key="1">
    <source>
        <dbReference type="SAM" id="MobiDB-lite"/>
    </source>
</evidence>
<dbReference type="EMBL" id="JAAAXW010000012">
    <property type="protein sequence ID" value="KAF9550278.1"/>
    <property type="molecule type" value="Genomic_DNA"/>
</dbReference>
<dbReference type="InterPro" id="IPR036915">
    <property type="entry name" value="Cyclin-like_sf"/>
</dbReference>